<feature type="region of interest" description="Disordered" evidence="6">
    <location>
        <begin position="451"/>
        <end position="473"/>
    </location>
</feature>
<dbReference type="Gene3D" id="1.20.1530.20">
    <property type="match status" value="1"/>
</dbReference>
<dbReference type="GO" id="GO:0016020">
    <property type="term" value="C:membrane"/>
    <property type="evidence" value="ECO:0007669"/>
    <property type="project" value="UniProtKB-SubCell"/>
</dbReference>
<feature type="transmembrane region" description="Helical" evidence="7">
    <location>
        <begin position="295"/>
        <end position="313"/>
    </location>
</feature>
<dbReference type="GO" id="GO:0015297">
    <property type="term" value="F:antiporter activity"/>
    <property type="evidence" value="ECO:0007669"/>
    <property type="project" value="InterPro"/>
</dbReference>
<evidence type="ECO:0000256" key="6">
    <source>
        <dbReference type="SAM" id="MobiDB-lite"/>
    </source>
</evidence>
<keyword evidence="4 7" id="KW-1133">Transmembrane helix</keyword>
<feature type="transmembrane region" description="Helical" evidence="7">
    <location>
        <begin position="97"/>
        <end position="115"/>
    </location>
</feature>
<evidence type="ECO:0000313" key="11">
    <source>
        <dbReference type="Proteomes" id="UP000070412"/>
    </source>
</evidence>
<evidence type="ECO:0000256" key="4">
    <source>
        <dbReference type="ARBA" id="ARBA00022989"/>
    </source>
</evidence>
<dbReference type="InterPro" id="IPR051843">
    <property type="entry name" value="CPA1_transporter"/>
</dbReference>
<proteinExistence type="inferred from homology"/>
<dbReference type="AlphaFoldDB" id="A0A834VG73"/>
<name>A0A834VG73_SARSC</name>
<feature type="transmembrane region" description="Helical" evidence="7">
    <location>
        <begin position="127"/>
        <end position="150"/>
    </location>
</feature>
<feature type="transmembrane region" description="Helical" evidence="7">
    <location>
        <begin position="189"/>
        <end position="217"/>
    </location>
</feature>
<keyword evidence="11" id="KW-1185">Reference proteome</keyword>
<organism evidence="9">
    <name type="scientific">Sarcoptes scabiei</name>
    <name type="common">Itch mite</name>
    <name type="synonym">Acarus scabiei</name>
    <dbReference type="NCBI Taxonomy" id="52283"/>
    <lineage>
        <taxon>Eukaryota</taxon>
        <taxon>Metazoa</taxon>
        <taxon>Ecdysozoa</taxon>
        <taxon>Arthropoda</taxon>
        <taxon>Chelicerata</taxon>
        <taxon>Arachnida</taxon>
        <taxon>Acari</taxon>
        <taxon>Acariformes</taxon>
        <taxon>Sarcoptiformes</taxon>
        <taxon>Astigmata</taxon>
        <taxon>Psoroptidia</taxon>
        <taxon>Sarcoptoidea</taxon>
        <taxon>Sarcoptidae</taxon>
        <taxon>Sarcoptinae</taxon>
        <taxon>Sarcoptes</taxon>
    </lineage>
</organism>
<reference evidence="9" key="2">
    <citation type="submission" date="2020-01" db="EMBL/GenBank/DDBJ databases">
        <authorList>
            <person name="Korhonen P.K.K."/>
            <person name="Guangxu M.G."/>
            <person name="Wang T.W."/>
            <person name="Stroehlein A.J.S."/>
            <person name="Young N.D."/>
            <person name="Ang C.-S.A."/>
            <person name="Fernando D.W.F."/>
            <person name="Lu H.L."/>
            <person name="Taylor S.T."/>
            <person name="Ehtesham M.E.M."/>
            <person name="Najaraj S.H.N."/>
            <person name="Harsha G.H.G."/>
            <person name="Madugundu A.M."/>
            <person name="Renuse S.R."/>
            <person name="Holt D.H."/>
            <person name="Pandey A.P."/>
            <person name="Papenfuss A.P."/>
            <person name="Gasser R.B.G."/>
            <person name="Fischer K.F."/>
        </authorList>
    </citation>
    <scope>NUCLEOTIDE SEQUENCE</scope>
    <source>
        <strain evidence="9">SSS_KF_BRIS2020</strain>
    </source>
</reference>
<evidence type="ECO:0000256" key="2">
    <source>
        <dbReference type="ARBA" id="ARBA00007367"/>
    </source>
</evidence>
<evidence type="ECO:0000256" key="7">
    <source>
        <dbReference type="SAM" id="Phobius"/>
    </source>
</evidence>
<protein>
    <submittedName>
        <fullName evidence="9">Mitochondrial sodium/hydrogen exchanger 9B2</fullName>
    </submittedName>
</protein>
<dbReference type="PANTHER" id="PTHR31102">
    <property type="match status" value="1"/>
</dbReference>
<feature type="compositionally biased region" description="Basic and acidic residues" evidence="6">
    <location>
        <begin position="464"/>
        <end position="473"/>
    </location>
</feature>
<evidence type="ECO:0000256" key="1">
    <source>
        <dbReference type="ARBA" id="ARBA00004141"/>
    </source>
</evidence>
<comment type="similarity">
    <text evidence="2">Belongs to the monovalent cation:proton antiporter 1 (CPA1) transporter (TC 2.A.36) family.</text>
</comment>
<keyword evidence="3 7" id="KW-0812">Transmembrane</keyword>
<reference evidence="10" key="3">
    <citation type="submission" date="2022-06" db="UniProtKB">
        <authorList>
            <consortium name="EnsemblMetazoa"/>
        </authorList>
    </citation>
    <scope>IDENTIFICATION</scope>
</reference>
<feature type="transmembrane region" description="Helical" evidence="7">
    <location>
        <begin position="272"/>
        <end position="289"/>
    </location>
</feature>
<feature type="transmembrane region" description="Helical" evidence="7">
    <location>
        <begin position="229"/>
        <end position="252"/>
    </location>
</feature>
<feature type="transmembrane region" description="Helical" evidence="7">
    <location>
        <begin position="351"/>
        <end position="373"/>
    </location>
</feature>
<dbReference type="InterPro" id="IPR006153">
    <property type="entry name" value="Cation/H_exchanger_TM"/>
</dbReference>
<accession>A0A834VG73</accession>
<feature type="transmembrane region" description="Helical" evidence="7">
    <location>
        <begin position="416"/>
        <end position="440"/>
    </location>
</feature>
<dbReference type="PANTHER" id="PTHR31102:SF1">
    <property type="entry name" value="CATION_H+ EXCHANGER DOMAIN-CONTAINING PROTEIN"/>
    <property type="match status" value="1"/>
</dbReference>
<dbReference type="Pfam" id="PF00999">
    <property type="entry name" value="Na_H_Exchanger"/>
    <property type="match status" value="1"/>
</dbReference>
<feature type="transmembrane region" description="Helical" evidence="7">
    <location>
        <begin position="20"/>
        <end position="37"/>
    </location>
</feature>
<dbReference type="EMBL" id="WVUK01000006">
    <property type="protein sequence ID" value="KAF7496482.1"/>
    <property type="molecule type" value="Genomic_DNA"/>
</dbReference>
<evidence type="ECO:0000313" key="10">
    <source>
        <dbReference type="EnsemblMetazoa" id="KAF7496482.1"/>
    </source>
</evidence>
<reference evidence="11" key="1">
    <citation type="journal article" date="2020" name="PLoS Negl. Trop. Dis.">
        <title>High-quality nuclear genome for Sarcoptes scabiei-A critical resource for a neglected parasite.</title>
        <authorList>
            <person name="Korhonen P.K."/>
            <person name="Gasser R.B."/>
            <person name="Ma G."/>
            <person name="Wang T."/>
            <person name="Stroehlein A.J."/>
            <person name="Young N.D."/>
            <person name="Ang C.S."/>
            <person name="Fernando D.D."/>
            <person name="Lu H.C."/>
            <person name="Taylor S."/>
            <person name="Reynolds S.L."/>
            <person name="Mofiz E."/>
            <person name="Najaraj S.H."/>
            <person name="Gowda H."/>
            <person name="Madugundu A."/>
            <person name="Renuse S."/>
            <person name="Holt D."/>
            <person name="Pandey A."/>
            <person name="Papenfuss A.T."/>
            <person name="Fischer K."/>
        </authorList>
    </citation>
    <scope>NUCLEOTIDE SEQUENCE [LARGE SCALE GENOMIC DNA]</scope>
</reference>
<gene>
    <name evidence="9" type="ORF">SSS_4329</name>
</gene>
<dbReference type="InterPro" id="IPR038770">
    <property type="entry name" value="Na+/solute_symporter_sf"/>
</dbReference>
<dbReference type="Proteomes" id="UP000070412">
    <property type="component" value="Unassembled WGS sequence"/>
</dbReference>
<dbReference type="OrthoDB" id="423807at2759"/>
<dbReference type="GO" id="GO:1902600">
    <property type="term" value="P:proton transmembrane transport"/>
    <property type="evidence" value="ECO:0007669"/>
    <property type="project" value="InterPro"/>
</dbReference>
<feature type="transmembrane region" description="Helical" evidence="7">
    <location>
        <begin position="385"/>
        <end position="404"/>
    </location>
</feature>
<evidence type="ECO:0000256" key="3">
    <source>
        <dbReference type="ARBA" id="ARBA00022692"/>
    </source>
</evidence>
<feature type="domain" description="Cation/H+ exchanger transmembrane" evidence="8">
    <location>
        <begin position="64"/>
        <end position="432"/>
    </location>
</feature>
<sequence>MEHFWSKILSYLSKSVNMLLWKLIIMILIFSNLWAMFGDEVLPPDGHIFHWLMLFIVSHIGSKISYLLRLPSLFGMLISGFIYGNFFRINLNAGLMSDIRAIALMIILLRAGLHLEMKTLKKISFASVRIVLIPFLAEIAAVAASTYYFLSIEIGWAMLSGFVMSAVSPAVVVPFMIRIQKAGLSEEKGLPTLIIAASSIWDVLSVTGFVVCLSFVVKRPSNSTLNLLLRAPLQILVGVLYGTILGVLLWYLPEIHRNQENQSKSQYDLHRLILLLLAAYFAMFGSDQIDLSGSGPLAILILSFVASIRWRKYGWLDVNEKRLRVLWSVFKPYLFCLVGFNVRFSEIRMEIVVLGFVCFIIGLICRSICEFLMTHGLGLNYKERLFSVIAWIPKATVQAAVGPVALDYARNERETYYATVIVTMAILSVLITAPLGAIAIDSVSGRLLSKNKNQDLDEEEEGPDETRRELNLPKEFEAISNCPSLDERYD</sequence>
<keyword evidence="5 7" id="KW-0472">Membrane</keyword>
<feature type="transmembrane region" description="Helical" evidence="7">
    <location>
        <begin position="325"/>
        <end position="345"/>
    </location>
</feature>
<evidence type="ECO:0000313" key="9">
    <source>
        <dbReference type="EMBL" id="KAF7496482.1"/>
    </source>
</evidence>
<comment type="subcellular location">
    <subcellularLocation>
        <location evidence="1">Membrane</location>
        <topology evidence="1">Multi-pass membrane protein</topology>
    </subcellularLocation>
</comment>
<evidence type="ECO:0000256" key="5">
    <source>
        <dbReference type="ARBA" id="ARBA00023136"/>
    </source>
</evidence>
<feature type="transmembrane region" description="Helical" evidence="7">
    <location>
        <begin position="156"/>
        <end position="177"/>
    </location>
</feature>
<evidence type="ECO:0000259" key="8">
    <source>
        <dbReference type="Pfam" id="PF00999"/>
    </source>
</evidence>
<dbReference type="EnsemblMetazoa" id="SSS_4329s_mrna">
    <property type="protein sequence ID" value="KAF7496482.1"/>
    <property type="gene ID" value="SSS_4329"/>
</dbReference>
<feature type="transmembrane region" description="Helical" evidence="7">
    <location>
        <begin position="49"/>
        <end position="66"/>
    </location>
</feature>